<dbReference type="InterPro" id="IPR032466">
    <property type="entry name" value="Metal_Hydrolase"/>
</dbReference>
<dbReference type="EMBL" id="JACHGK010000004">
    <property type="protein sequence ID" value="MBB6445060.1"/>
    <property type="molecule type" value="Genomic_DNA"/>
</dbReference>
<dbReference type="RefSeq" id="WP_184524749.1">
    <property type="nucleotide sequence ID" value="NZ_JACHGK010000004.1"/>
</dbReference>
<dbReference type="NCBIfam" id="NF002794">
    <property type="entry name" value="PRK02925.1"/>
    <property type="match status" value="1"/>
</dbReference>
<comment type="caution">
    <text evidence="8">The sequence shown here is derived from an EMBL/GenBank/DDBJ whole genome shotgun (WGS) entry which is preliminary data.</text>
</comment>
<evidence type="ECO:0000256" key="1">
    <source>
        <dbReference type="ARBA" id="ARBA00001165"/>
    </source>
</evidence>
<proteinExistence type="inferred from homology"/>
<accession>A0A7X0LV20</accession>
<dbReference type="HAMAP" id="MF_00675">
    <property type="entry name" value="UxaC"/>
    <property type="match status" value="1"/>
</dbReference>
<dbReference type="EC" id="5.3.1.12" evidence="4 7"/>
<evidence type="ECO:0000256" key="6">
    <source>
        <dbReference type="ARBA" id="ARBA00023235"/>
    </source>
</evidence>
<evidence type="ECO:0000256" key="5">
    <source>
        <dbReference type="ARBA" id="ARBA00020555"/>
    </source>
</evidence>
<dbReference type="GO" id="GO:0008880">
    <property type="term" value="F:glucuronate isomerase activity"/>
    <property type="evidence" value="ECO:0007669"/>
    <property type="project" value="UniProtKB-UniRule"/>
</dbReference>
<evidence type="ECO:0000256" key="3">
    <source>
        <dbReference type="ARBA" id="ARBA00008397"/>
    </source>
</evidence>
<comment type="catalytic activity">
    <reaction evidence="1 7">
        <text>D-glucuronate = D-fructuronate</text>
        <dbReference type="Rhea" id="RHEA:13049"/>
        <dbReference type="ChEBI" id="CHEBI:58720"/>
        <dbReference type="ChEBI" id="CHEBI:59863"/>
        <dbReference type="EC" id="5.3.1.12"/>
    </reaction>
</comment>
<dbReference type="Proteomes" id="UP000531594">
    <property type="component" value="Unassembled WGS sequence"/>
</dbReference>
<evidence type="ECO:0000256" key="4">
    <source>
        <dbReference type="ARBA" id="ARBA00012546"/>
    </source>
</evidence>
<evidence type="ECO:0000256" key="2">
    <source>
        <dbReference type="ARBA" id="ARBA00004892"/>
    </source>
</evidence>
<dbReference type="PANTHER" id="PTHR30068">
    <property type="entry name" value="URONATE ISOMERASE"/>
    <property type="match status" value="1"/>
</dbReference>
<gene>
    <name evidence="7" type="primary">uxaC</name>
    <name evidence="8" type="ORF">HNR53_001670</name>
</gene>
<dbReference type="PANTHER" id="PTHR30068:SF4">
    <property type="entry name" value="URONATE ISOMERASE"/>
    <property type="match status" value="1"/>
</dbReference>
<evidence type="ECO:0000313" key="9">
    <source>
        <dbReference type="Proteomes" id="UP000531594"/>
    </source>
</evidence>
<organism evidence="8 9">
    <name type="scientific">Bacillus benzoevorans</name>
    <dbReference type="NCBI Taxonomy" id="1456"/>
    <lineage>
        <taxon>Bacteria</taxon>
        <taxon>Bacillati</taxon>
        <taxon>Bacillota</taxon>
        <taxon>Bacilli</taxon>
        <taxon>Bacillales</taxon>
        <taxon>Bacillaceae</taxon>
        <taxon>Bacillus</taxon>
    </lineage>
</organism>
<dbReference type="AlphaFoldDB" id="A0A7X0LV20"/>
<dbReference type="Gene3D" id="1.10.2020.10">
    <property type="entry name" value="uronate isomerase, domain 2, chain A"/>
    <property type="match status" value="1"/>
</dbReference>
<dbReference type="Gene3D" id="3.20.20.140">
    <property type="entry name" value="Metal-dependent hydrolases"/>
    <property type="match status" value="1"/>
</dbReference>
<evidence type="ECO:0000256" key="7">
    <source>
        <dbReference type="HAMAP-Rule" id="MF_00675"/>
    </source>
</evidence>
<protein>
    <recommendedName>
        <fullName evidence="5 7">Uronate isomerase</fullName>
        <ecNumber evidence="4 7">5.3.1.12</ecNumber>
    </recommendedName>
    <alternativeName>
        <fullName evidence="7">Glucuronate isomerase</fullName>
    </alternativeName>
    <alternativeName>
        <fullName evidence="7">Uronic isomerase</fullName>
    </alternativeName>
</protein>
<comment type="pathway">
    <text evidence="2 7">Carbohydrate metabolism; pentose and glucuronate interconversion.</text>
</comment>
<dbReference type="GO" id="GO:0019698">
    <property type="term" value="P:D-galacturonate catabolic process"/>
    <property type="evidence" value="ECO:0007669"/>
    <property type="project" value="TreeGrafter"/>
</dbReference>
<reference evidence="8 9" key="1">
    <citation type="submission" date="2020-08" db="EMBL/GenBank/DDBJ databases">
        <title>Genomic Encyclopedia of Type Strains, Phase IV (KMG-IV): sequencing the most valuable type-strain genomes for metagenomic binning, comparative biology and taxonomic classification.</title>
        <authorList>
            <person name="Goeker M."/>
        </authorList>
    </citation>
    <scope>NUCLEOTIDE SEQUENCE [LARGE SCALE GENOMIC DNA]</scope>
    <source>
        <strain evidence="8 9">DSM 5391</strain>
    </source>
</reference>
<dbReference type="SUPFAM" id="SSF51556">
    <property type="entry name" value="Metallo-dependent hydrolases"/>
    <property type="match status" value="1"/>
</dbReference>
<dbReference type="GO" id="GO:0042840">
    <property type="term" value="P:D-glucuronate catabolic process"/>
    <property type="evidence" value="ECO:0007669"/>
    <property type="project" value="TreeGrafter"/>
</dbReference>
<sequence length="471" mass="54113">MASFIHDNFILNNQTAVDLYHKYAKDMPIYDYHCHLSPKDIAENRKFNNITELWLEGDHYKWRGLRAHGITEKYITGDADPKEKFKAWAETVPFTVGNPLYHWTHLELKKYFNIDALLNPDTCEQIWNQCNELLQQDEFSCQSLIKKSNVKVICTTDDPTDDLHYHEQIKQQKDFGVKVLPTFRPDKGLEINKDTFVPFVKALEKVTNKALSTYSEYVQAIGERVQYFHDKGCRISDHGLSEIPFAQSEPSELERIYLAGLKGEKVSLEDEKKFKTALLIFLAKEYKQKDWAMQIHFGAIRNNNTKMFKKLGPDAGFDSISDQGEVAAPLNALLDACEQQDALPKTIIYNLNPVHNELIGSTIQNFQAESGIPGKIQFGSGWWFNDTKPGMIRQLSSLADQGLLAHFVGMLTDSRSFISYSRHEYFRRILCNLVGEWVEAGEIPNDQAMLQSLIENICFNNAKKYFSIELD</sequence>
<evidence type="ECO:0000313" key="8">
    <source>
        <dbReference type="EMBL" id="MBB6445060.1"/>
    </source>
</evidence>
<name>A0A7X0LV20_9BACI</name>
<dbReference type="UniPathway" id="UPA00246"/>
<comment type="similarity">
    <text evidence="3 7">Belongs to the metallo-dependent hydrolases superfamily. Uronate isomerase family.</text>
</comment>
<keyword evidence="6 7" id="KW-0413">Isomerase</keyword>
<dbReference type="InterPro" id="IPR003766">
    <property type="entry name" value="Uronate_isomerase"/>
</dbReference>
<comment type="catalytic activity">
    <reaction evidence="7">
        <text>aldehydo-D-galacturonate = keto-D-tagaturonate</text>
        <dbReference type="Rhea" id="RHEA:27702"/>
        <dbReference type="ChEBI" id="CHEBI:12952"/>
        <dbReference type="ChEBI" id="CHEBI:17886"/>
    </reaction>
</comment>
<dbReference type="Pfam" id="PF02614">
    <property type="entry name" value="UxaC"/>
    <property type="match status" value="1"/>
</dbReference>
<keyword evidence="9" id="KW-1185">Reference proteome</keyword>